<protein>
    <submittedName>
        <fullName evidence="2">RNA ligase</fullName>
    </submittedName>
</protein>
<dbReference type="NCBIfam" id="TIGR02306">
    <property type="entry name" value="RNA_lig_DRB0094"/>
    <property type="match status" value="1"/>
</dbReference>
<comment type="caution">
    <text evidence="2">The sequence shown here is derived from an EMBL/GenBank/DDBJ whole genome shotgun (WGS) entry which is preliminary data.</text>
</comment>
<proteinExistence type="predicted"/>
<keyword evidence="2" id="KW-0436">Ligase</keyword>
<evidence type="ECO:0000313" key="3">
    <source>
        <dbReference type="Proteomes" id="UP000612362"/>
    </source>
</evidence>
<dbReference type="SUPFAM" id="SSF56091">
    <property type="entry name" value="DNA ligase/mRNA capping enzyme, catalytic domain"/>
    <property type="match status" value="1"/>
</dbReference>
<dbReference type="Pfam" id="PF09414">
    <property type="entry name" value="RNA_ligase"/>
    <property type="match status" value="1"/>
</dbReference>
<feature type="domain" description="RNA ligase" evidence="1">
    <location>
        <begin position="150"/>
        <end position="324"/>
    </location>
</feature>
<dbReference type="Proteomes" id="UP000612362">
    <property type="component" value="Unassembled WGS sequence"/>
</dbReference>
<dbReference type="InterPro" id="IPR012340">
    <property type="entry name" value="NA-bd_OB-fold"/>
</dbReference>
<dbReference type="InterPro" id="IPR012646">
    <property type="entry name" value="RNA_ligase_DRB0094"/>
</dbReference>
<dbReference type="Pfam" id="PF21189">
    <property type="entry name" value="PHA02142"/>
    <property type="match status" value="1"/>
</dbReference>
<dbReference type="AlphaFoldDB" id="A0A8J3MS20"/>
<dbReference type="EMBL" id="BNJF01000001">
    <property type="protein sequence ID" value="GHO42890.1"/>
    <property type="molecule type" value="Genomic_DNA"/>
</dbReference>
<dbReference type="InterPro" id="IPR021122">
    <property type="entry name" value="RNA_ligase_dom_REL/Rnl2"/>
</dbReference>
<dbReference type="Gene3D" id="2.40.50.140">
    <property type="entry name" value="Nucleic acid-binding proteins"/>
    <property type="match status" value="1"/>
</dbReference>
<keyword evidence="3" id="KW-1185">Reference proteome</keyword>
<accession>A0A8J3MS20</accession>
<sequence length="339" mass="38127">MSSLIVPVATIDAIVPHSNADALELAHVLGWQVVIRKGEYSIGDKIVYFPPDTVLPLELSERFGVTKYLSKQRLRCAKLRGEPSFGLIVRPDDAFWDIGRNVADWYGVTKYEPPLRASAGDAEMEHPLFCGYTEIENMRNYPDILQEGETVLVSEKIHGTSCRIGMIEGERMAGSKAVRRKRPFDDAFVGNTYWFPWSLAPVRDMLEALGAEHRQVIVFGEVYGSRIQSFNYGLGNGRISFRAFDMLVDGKYLDWPEFLGLCEQYGVDVVPQLNAIPFSLAEIRLLSEGPTLVGEGAHIREGVVVRPIRERISPKIGRVILKYVSDSYLFGSKTDYTDR</sequence>
<name>A0A8J3MS20_9CHLR</name>
<organism evidence="2 3">
    <name type="scientific">Ktedonospora formicarum</name>
    <dbReference type="NCBI Taxonomy" id="2778364"/>
    <lineage>
        <taxon>Bacteria</taxon>
        <taxon>Bacillati</taxon>
        <taxon>Chloroflexota</taxon>
        <taxon>Ktedonobacteria</taxon>
        <taxon>Ktedonobacterales</taxon>
        <taxon>Ktedonobacteraceae</taxon>
        <taxon>Ktedonospora</taxon>
    </lineage>
</organism>
<evidence type="ECO:0000259" key="1">
    <source>
        <dbReference type="Pfam" id="PF09414"/>
    </source>
</evidence>
<reference evidence="2" key="1">
    <citation type="submission" date="2020-10" db="EMBL/GenBank/DDBJ databases">
        <title>Taxonomic study of unclassified bacteria belonging to the class Ktedonobacteria.</title>
        <authorList>
            <person name="Yabe S."/>
            <person name="Wang C.M."/>
            <person name="Zheng Y."/>
            <person name="Sakai Y."/>
            <person name="Cavaletti L."/>
            <person name="Monciardini P."/>
            <person name="Donadio S."/>
        </authorList>
    </citation>
    <scope>NUCLEOTIDE SEQUENCE</scope>
    <source>
        <strain evidence="2">SOSP1-1</strain>
    </source>
</reference>
<dbReference type="Gene3D" id="3.30.470.30">
    <property type="entry name" value="DNA ligase/mRNA capping enzyme"/>
    <property type="match status" value="1"/>
</dbReference>
<evidence type="ECO:0000313" key="2">
    <source>
        <dbReference type="EMBL" id="GHO42890.1"/>
    </source>
</evidence>
<gene>
    <name evidence="2" type="ORF">KSX_10530</name>
</gene>
<dbReference type="GO" id="GO:0016874">
    <property type="term" value="F:ligase activity"/>
    <property type="evidence" value="ECO:0007669"/>
    <property type="project" value="UniProtKB-KW"/>
</dbReference>
<dbReference type="RefSeq" id="WP_220192388.1">
    <property type="nucleotide sequence ID" value="NZ_BNJF01000001.1"/>
</dbReference>